<proteinExistence type="predicted"/>
<name>A0AAW0QYH2_9PEZI</name>
<feature type="compositionally biased region" description="Polar residues" evidence="1">
    <location>
        <begin position="20"/>
        <end position="29"/>
    </location>
</feature>
<comment type="caution">
    <text evidence="3">The sequence shown here is derived from an EMBL/GenBank/DDBJ whole genome shotgun (WGS) entry which is preliminary data.</text>
</comment>
<evidence type="ECO:0008006" key="5">
    <source>
        <dbReference type="Google" id="ProtNLM"/>
    </source>
</evidence>
<dbReference type="EMBL" id="JAQQWP010000006">
    <property type="protein sequence ID" value="KAK8115393.1"/>
    <property type="molecule type" value="Genomic_DNA"/>
</dbReference>
<keyword evidence="4" id="KW-1185">Reference proteome</keyword>
<feature type="region of interest" description="Disordered" evidence="1">
    <location>
        <begin position="1"/>
        <end position="34"/>
    </location>
</feature>
<evidence type="ECO:0000313" key="3">
    <source>
        <dbReference type="EMBL" id="KAK8115393.1"/>
    </source>
</evidence>
<feature type="compositionally biased region" description="Polar residues" evidence="1">
    <location>
        <begin position="723"/>
        <end position="734"/>
    </location>
</feature>
<evidence type="ECO:0000256" key="2">
    <source>
        <dbReference type="SAM" id="Phobius"/>
    </source>
</evidence>
<evidence type="ECO:0000256" key="1">
    <source>
        <dbReference type="SAM" id="MobiDB-lite"/>
    </source>
</evidence>
<feature type="compositionally biased region" description="Low complexity" evidence="1">
    <location>
        <begin position="304"/>
        <end position="339"/>
    </location>
</feature>
<dbReference type="AlphaFoldDB" id="A0AAW0QYH2"/>
<reference evidence="3 4" key="1">
    <citation type="submission" date="2023-01" db="EMBL/GenBank/DDBJ databases">
        <title>Analysis of 21 Apiospora genomes using comparative genomics revels a genus with tremendous synthesis potential of carbohydrate active enzymes and secondary metabolites.</title>
        <authorList>
            <person name="Sorensen T."/>
        </authorList>
    </citation>
    <scope>NUCLEOTIDE SEQUENCE [LARGE SCALE GENOMIC DNA]</scope>
    <source>
        <strain evidence="3 4">CBS 117206</strain>
    </source>
</reference>
<gene>
    <name evidence="3" type="ORF">PG999_007462</name>
</gene>
<feature type="region of interest" description="Disordered" evidence="1">
    <location>
        <begin position="304"/>
        <end position="352"/>
    </location>
</feature>
<evidence type="ECO:0000313" key="4">
    <source>
        <dbReference type="Proteomes" id="UP001392437"/>
    </source>
</evidence>
<dbReference type="Proteomes" id="UP001392437">
    <property type="component" value="Unassembled WGS sequence"/>
</dbReference>
<accession>A0AAW0QYH2</accession>
<protein>
    <recommendedName>
        <fullName evidence="5">Transcription factor hoxa13</fullName>
    </recommendedName>
</protein>
<keyword evidence="2" id="KW-0812">Transmembrane</keyword>
<feature type="transmembrane region" description="Helical" evidence="2">
    <location>
        <begin position="42"/>
        <end position="64"/>
    </location>
</feature>
<keyword evidence="2" id="KW-0472">Membrane</keyword>
<keyword evidence="2" id="KW-1133">Transmembrane helix</keyword>
<feature type="compositionally biased region" description="Polar residues" evidence="1">
    <location>
        <begin position="673"/>
        <end position="682"/>
    </location>
</feature>
<feature type="region of interest" description="Disordered" evidence="1">
    <location>
        <begin position="642"/>
        <end position="734"/>
    </location>
</feature>
<feature type="compositionally biased region" description="Low complexity" evidence="1">
    <location>
        <begin position="683"/>
        <end position="698"/>
    </location>
</feature>
<feature type="compositionally biased region" description="Low complexity" evidence="1">
    <location>
        <begin position="649"/>
        <end position="664"/>
    </location>
</feature>
<dbReference type="PANTHER" id="PTHR23242">
    <property type="entry name" value="TRANSCRIPTION FACTOR HOXA13"/>
    <property type="match status" value="1"/>
</dbReference>
<organism evidence="3 4">
    <name type="scientific">Apiospora kogelbergensis</name>
    <dbReference type="NCBI Taxonomy" id="1337665"/>
    <lineage>
        <taxon>Eukaryota</taxon>
        <taxon>Fungi</taxon>
        <taxon>Dikarya</taxon>
        <taxon>Ascomycota</taxon>
        <taxon>Pezizomycotina</taxon>
        <taxon>Sordariomycetes</taxon>
        <taxon>Xylariomycetidae</taxon>
        <taxon>Amphisphaeriales</taxon>
        <taxon>Apiosporaceae</taxon>
        <taxon>Apiospora</taxon>
    </lineage>
</organism>
<dbReference type="PANTHER" id="PTHR23242:SF9">
    <property type="entry name" value="TRANSCRIPTION FACTOR HOXA13"/>
    <property type="match status" value="1"/>
</dbReference>
<sequence length="1172" mass="122842">MVEKTNGHGNGSLNGLSHMNGKSQPTRQRTPPVKRTAAKNGFLARIISITARLLTWYSIVTILFRCPATIQDLTETTPKVCKPYFQVKDIVSPHLTPYYDTYAAPYVEIAKPYYNTVDRTVITPARIYAVKYGGPQLQRAQTMGLAQWEKTVQPQIVKYQGLAKVQYEKNAAPHVNKATEAVAPYYNIAKTNALQTYHDVMLPAYVFVQPYALQGYDMASTFTVDTAVPTTLWAWNKTYVFLDGVVWPRVRNVYVKTVDPQVARIMERLGRHQDKKVKTFSDEAESSSVKSAFVKPTASVSTTAWSSTATTKAAQATPEPESVASSVEAEAEPSTSVEVQINTDGNEPSKDNVREAAAKTVADDLEQWQGKFTKAAAESADEIEERVQDIADRLIKEEAGVVGKSHLTKLDETVKTGLGELKKTLVAILEKHRDAGDKTNASQLEEEVAAAVRTSGLKIRDQAQVIRTWRQKYDEEMETALTAIAQEHITILEGIRDLALQKLGMKWAWMDGVTYKDWQKYHQLRARLDEWTDQLKDLVTSHPSLPAVQTASTDIEDEGMAVAAEAAQELGNLKQVAAWKAIAGDYSDNFDASTMKLAAEAAQQKAAEVLKEAAGDAEDIMHSAAGKVKDSVESVGEAISGAASSVKPSQAAASGDAADADTSAVPPLESMASEPTESASDLSSKSANTAKTSAAEPVEPLPTPEVVDGPEQVEESIVASPDHPSSSAGSATPSVKSAMFGAAAQSVPSRQPIMDDYDESAEPFLSNVKSALPTDAAAGVTSAAQAAYTSAIAQAADKYSSAMSAVSVQVSGTPKPAHEEMFSSVSQGYFDALATANSRLQSAATAASPGDLRNAHDQSIAQQNLQDSVGWAGEQLESAKVAIGAAEPTPSTPSERAAKMLDQARHNYYAGLGLAHARYSDFLAAASTAVRSMTATPTPTNVQGTASSMASVAGESASSVASAASEAAASAAAAAGDNAASVASAASEAAASAAAAAGDSASAAGDSVAANWDYLVSQVSSQVYGAPTPTPWYENFYSAAGDYASQAGEYAASATGAAAEYAANVGDAAADSLSSANSVAGEYAGSATEAAAAQYSVVSSLVSELIVGKEPTVTESVFARLAGVYGAATATAASAWSEASVAAASAAGNVADSASSMTEAVKETVDHIRDEL</sequence>